<dbReference type="Proteomes" id="UP000230405">
    <property type="component" value="Unassembled WGS sequence"/>
</dbReference>
<keyword evidence="1" id="KW-1133">Transmembrane helix</keyword>
<gene>
    <name evidence="2" type="ORF">COX77_00405</name>
</gene>
<name>A0A2M7VGJ9_9BACT</name>
<keyword evidence="1" id="KW-0472">Membrane</keyword>
<feature type="transmembrane region" description="Helical" evidence="1">
    <location>
        <begin position="12"/>
        <end position="32"/>
    </location>
</feature>
<dbReference type="EMBL" id="PFPO01000010">
    <property type="protein sequence ID" value="PIZ99800.1"/>
    <property type="molecule type" value="Genomic_DNA"/>
</dbReference>
<protein>
    <recommendedName>
        <fullName evidence="4">General secretion pathway GspH domain-containing protein</fullName>
    </recommendedName>
</protein>
<evidence type="ECO:0000256" key="1">
    <source>
        <dbReference type="SAM" id="Phobius"/>
    </source>
</evidence>
<dbReference type="AlphaFoldDB" id="A0A2M7VGJ9"/>
<organism evidence="2 3">
    <name type="scientific">Candidatus Komeilibacteria bacterium CG_4_10_14_0_2_um_filter_37_10</name>
    <dbReference type="NCBI Taxonomy" id="1974470"/>
    <lineage>
        <taxon>Bacteria</taxon>
        <taxon>Candidatus Komeiliibacteriota</taxon>
    </lineage>
</organism>
<accession>A0A2M7VGJ9</accession>
<keyword evidence="1" id="KW-0812">Transmembrane</keyword>
<comment type="caution">
    <text evidence="2">The sequence shown here is derived from an EMBL/GenBank/DDBJ whole genome shotgun (WGS) entry which is preliminary data.</text>
</comment>
<evidence type="ECO:0000313" key="2">
    <source>
        <dbReference type="EMBL" id="PIZ99800.1"/>
    </source>
</evidence>
<proteinExistence type="predicted"/>
<reference evidence="3" key="1">
    <citation type="submission" date="2017-09" db="EMBL/GenBank/DDBJ databases">
        <title>Depth-based differentiation of microbial function through sediment-hosted aquifers and enrichment of novel symbionts in the deep terrestrial subsurface.</title>
        <authorList>
            <person name="Probst A.J."/>
            <person name="Ladd B."/>
            <person name="Jarett J.K."/>
            <person name="Geller-Mcgrath D.E."/>
            <person name="Sieber C.M.K."/>
            <person name="Emerson J.B."/>
            <person name="Anantharaman K."/>
            <person name="Thomas B.C."/>
            <person name="Malmstrom R."/>
            <person name="Stieglmeier M."/>
            <person name="Klingl A."/>
            <person name="Woyke T."/>
            <person name="Ryan C.M."/>
            <person name="Banfield J.F."/>
        </authorList>
    </citation>
    <scope>NUCLEOTIDE SEQUENCE [LARGE SCALE GENOMIC DNA]</scope>
</reference>
<evidence type="ECO:0000313" key="3">
    <source>
        <dbReference type="Proteomes" id="UP000230405"/>
    </source>
</evidence>
<evidence type="ECO:0008006" key="4">
    <source>
        <dbReference type="Google" id="ProtNLM"/>
    </source>
</evidence>
<sequence>MQKILRAGFTYTELLIVMGIFIATMAIALPFLSQFLAINKSDTSLTDVCQNLKRTQFKAMAGLRGTKWGAYFSGNNYITFSGNSYGERQSNEDENYSLPNGYLFTNDLNNEIVFDRLTGKPNKGGVVSLQINGYERRDCIITVNGLISF</sequence>